<dbReference type="PANTHER" id="PTHR34502">
    <property type="entry name" value="DUF6594 DOMAIN-CONTAINING PROTEIN-RELATED"/>
    <property type="match status" value="1"/>
</dbReference>
<dbReference type="OrthoDB" id="5342093at2759"/>
<dbReference type="Proteomes" id="UP000265663">
    <property type="component" value="Unassembled WGS sequence"/>
</dbReference>
<proteinExistence type="predicted"/>
<accession>A0A3M7LZT4</accession>
<feature type="domain" description="DUF6594" evidence="3">
    <location>
        <begin position="63"/>
        <end position="336"/>
    </location>
</feature>
<feature type="transmembrane region" description="Helical" evidence="2">
    <location>
        <begin position="298"/>
        <end position="317"/>
    </location>
</feature>
<evidence type="ECO:0000259" key="3">
    <source>
        <dbReference type="Pfam" id="PF20237"/>
    </source>
</evidence>
<dbReference type="Pfam" id="PF20237">
    <property type="entry name" value="DUF6594"/>
    <property type="match status" value="1"/>
</dbReference>
<feature type="transmembrane region" description="Helical" evidence="2">
    <location>
        <begin position="324"/>
        <end position="343"/>
    </location>
</feature>
<dbReference type="PANTHER" id="PTHR34502:SF5">
    <property type="entry name" value="DUF6594 DOMAIN-CONTAINING PROTEIN"/>
    <property type="match status" value="1"/>
</dbReference>
<evidence type="ECO:0000313" key="5">
    <source>
        <dbReference type="Proteomes" id="UP000265663"/>
    </source>
</evidence>
<evidence type="ECO:0000313" key="4">
    <source>
        <dbReference type="EMBL" id="RMZ67702.1"/>
    </source>
</evidence>
<protein>
    <submittedName>
        <fullName evidence="4">Phthalate transporter</fullName>
    </submittedName>
</protein>
<keyword evidence="2" id="KW-1133">Transmembrane helix</keyword>
<gene>
    <name evidence="4" type="ORF">GMOD_00001664</name>
</gene>
<organism evidence="4 5">
    <name type="scientific">Pyrenophora seminiperda CCB06</name>
    <dbReference type="NCBI Taxonomy" id="1302712"/>
    <lineage>
        <taxon>Eukaryota</taxon>
        <taxon>Fungi</taxon>
        <taxon>Dikarya</taxon>
        <taxon>Ascomycota</taxon>
        <taxon>Pezizomycotina</taxon>
        <taxon>Dothideomycetes</taxon>
        <taxon>Pleosporomycetidae</taxon>
        <taxon>Pleosporales</taxon>
        <taxon>Pleosporineae</taxon>
        <taxon>Pleosporaceae</taxon>
        <taxon>Pyrenophora</taxon>
    </lineage>
</organism>
<sequence>MGLPARLMANNATSVDAIDAITTVPSNVPVSSEKPIPKPSTPVADADPVPSVPHPLDDLILGYPKIAGRMGLIPETAMFRRFGALNARNLLYLQSDLTRTENKLKKLELQDSQSEKGKKKNYALSHFWLQTASVQRDGDVQQKELVLKLRETLHQYNHALIQQHTILQMGVPDAYDLQNMKAFLESEMMNHGHSLEGADMDTWGSPGQSNDHSPELIVLRARESTDNFSRKLSSWAVPLFTKLAFKSSWQKPNPTYGALTVREDRVFMITLWITSVIASMLPVVSIIILVTLEKLDQRLAVIAALNALLTVCLLVFTDAKRTEIFSVTAAFTAVQVVFVGQALSNGPQPVYIVNRPG</sequence>
<reference evidence="4 5" key="1">
    <citation type="journal article" date="2014" name="PLoS ONE">
        <title>De novo Genome Assembly of the Fungal Plant Pathogen Pyrenophora semeniperda.</title>
        <authorList>
            <person name="Soliai M.M."/>
            <person name="Meyer S.E."/>
            <person name="Udall J.A."/>
            <person name="Elzinga D.E."/>
            <person name="Hermansen R.A."/>
            <person name="Bodily P.M."/>
            <person name="Hart A.A."/>
            <person name="Coleman C.E."/>
        </authorList>
    </citation>
    <scope>NUCLEOTIDE SEQUENCE [LARGE SCALE GENOMIC DNA]</scope>
    <source>
        <strain evidence="4 5">CCB06</strain>
        <tissue evidence="4">Mycelium</tissue>
    </source>
</reference>
<dbReference type="AlphaFoldDB" id="A0A3M7LZT4"/>
<keyword evidence="2" id="KW-0472">Membrane</keyword>
<evidence type="ECO:0000256" key="2">
    <source>
        <dbReference type="SAM" id="Phobius"/>
    </source>
</evidence>
<feature type="transmembrane region" description="Helical" evidence="2">
    <location>
        <begin position="266"/>
        <end position="292"/>
    </location>
</feature>
<dbReference type="EMBL" id="KE747810">
    <property type="protein sequence ID" value="RMZ67702.1"/>
    <property type="molecule type" value="Genomic_DNA"/>
</dbReference>
<keyword evidence="2" id="KW-0812">Transmembrane</keyword>
<keyword evidence="5" id="KW-1185">Reference proteome</keyword>
<name>A0A3M7LZT4_9PLEO</name>
<evidence type="ECO:0000256" key="1">
    <source>
        <dbReference type="SAM" id="MobiDB-lite"/>
    </source>
</evidence>
<feature type="region of interest" description="Disordered" evidence="1">
    <location>
        <begin position="27"/>
        <end position="50"/>
    </location>
</feature>
<dbReference type="InterPro" id="IPR046529">
    <property type="entry name" value="DUF6594"/>
</dbReference>